<reference evidence="2 3" key="1">
    <citation type="journal article" date="2017" name="Elife">
        <title>Extensive horizontal gene transfer in cheese-associated bacteria.</title>
        <authorList>
            <person name="Bonham K.S."/>
            <person name="Wolfe B.E."/>
            <person name="Dutton R.J."/>
        </authorList>
    </citation>
    <scope>NUCLEOTIDE SEQUENCE [LARGE SCALE GENOMIC DNA]</scope>
    <source>
        <strain evidence="2 3">JB196</strain>
    </source>
</reference>
<dbReference type="EMBL" id="QPGL01000002">
    <property type="protein sequence ID" value="RCS70632.1"/>
    <property type="molecule type" value="Genomic_DNA"/>
</dbReference>
<dbReference type="Proteomes" id="UP000252479">
    <property type="component" value="Unassembled WGS sequence"/>
</dbReference>
<protein>
    <recommendedName>
        <fullName evidence="4">DUF883 family protein</fullName>
    </recommendedName>
</protein>
<evidence type="ECO:0008006" key="4">
    <source>
        <dbReference type="Google" id="ProtNLM"/>
    </source>
</evidence>
<sequence length="82" mass="8905">MPNSNAKTTEQKQNIEEAYQKAEKATVEAVDQLKDQAEEKLAAGSESVKNVTSQAESIIKQRPLLSIGCAFLAGWAVSKLIK</sequence>
<comment type="caution">
    <text evidence="2">The sequence shown here is derived from an EMBL/GenBank/DDBJ whole genome shotgun (WGS) entry which is preliminary data.</text>
</comment>
<dbReference type="RefSeq" id="WP_086960072.1">
    <property type="nucleotide sequence ID" value="NZ_AP018681.1"/>
</dbReference>
<dbReference type="AlphaFoldDB" id="A0A368LIQ9"/>
<proteinExistence type="predicted"/>
<feature type="coiled-coil region" evidence="1">
    <location>
        <begin position="5"/>
        <end position="39"/>
    </location>
</feature>
<gene>
    <name evidence="2" type="ORF">CIK83_14545</name>
</gene>
<keyword evidence="1" id="KW-0175">Coiled coil</keyword>
<accession>A0A368LIQ9</accession>
<evidence type="ECO:0000313" key="2">
    <source>
        <dbReference type="EMBL" id="RCS70632.1"/>
    </source>
</evidence>
<evidence type="ECO:0000256" key="1">
    <source>
        <dbReference type="SAM" id="Coils"/>
    </source>
</evidence>
<dbReference type="GeneID" id="303190142"/>
<name>A0A368LIQ9_9VIBR</name>
<evidence type="ECO:0000313" key="3">
    <source>
        <dbReference type="Proteomes" id="UP000252479"/>
    </source>
</evidence>
<organism evidence="2 3">
    <name type="scientific">Vibrio casei</name>
    <dbReference type="NCBI Taxonomy" id="673372"/>
    <lineage>
        <taxon>Bacteria</taxon>
        <taxon>Pseudomonadati</taxon>
        <taxon>Pseudomonadota</taxon>
        <taxon>Gammaproteobacteria</taxon>
        <taxon>Vibrionales</taxon>
        <taxon>Vibrionaceae</taxon>
        <taxon>Vibrio</taxon>
    </lineage>
</organism>
<dbReference type="OrthoDB" id="5966597at2"/>
<keyword evidence="3" id="KW-1185">Reference proteome</keyword>